<dbReference type="Pfam" id="PF22178">
    <property type="entry name" value="Gp5_trimer_C"/>
    <property type="match status" value="1"/>
</dbReference>
<sequence length="685" mass="76028">MFAPANQPRFTLALDSGPNELKVLEFRGKEAISQPYCFDLELVSERPDLALEELLHRQAFLAFDDQGRGIHGQVYSAAQGDSGKRLTRYQIRLVPRLAYLDHRINQRIFQHLSVPAIITLILTDHGIQGDAFQFNLGGQYPEREYCVQFGESDLAFIGRICAEAGIHYHFRHSRDGHLLVFGDDQTVFPRLPEATLYLPGSGMAASEPAIKRLAVRLQTRTTAVTLRDYDFQKPGLLLQTSLDSQQQPALEAYHYPGRFSDRDHGRHLTRRALERHGADHRLAEGRSDQCALVSGHFLQINGHPRAQWNDLWLLTQVTHHGRQPQVLEETVGDSPDEFQGYSNTFLATPWDVFFRPPLSHEKPAAHGYQSAVVTGPVDSEIHCDEYGRVKVQLIWDRHGQRDEHSSCWLRVATGWAHDRYGSVMIPRVGMEVLVGFIDGDVDKPLVVGCLPNGATPVPLDLPADKTRSILRSQSSPGGGGYNELRIEDRQGAEEIYLRAQRNWTQHVLHDQRVQVDHERSIVVTGTARHELKADELRITHGQRQVEVRQDDHLVVAGERHIRVTSQALNATQQFHVSAGQQVVLDGGVSATIQAGGHWINIGAGGIFSSVPIQVGGAPMTARSAAPGLPGSPETHVAAAAAQLSLAQVFSLQGQAPFCEECERCKGGVCEPLPVMPRRAGVQERP</sequence>
<comment type="subcellular location">
    <subcellularLocation>
        <location evidence="1">Secreted</location>
    </subcellularLocation>
</comment>
<evidence type="ECO:0000259" key="5">
    <source>
        <dbReference type="Pfam" id="PF22178"/>
    </source>
</evidence>
<dbReference type="InterPro" id="IPR050708">
    <property type="entry name" value="T6SS_VgrG/RHS"/>
</dbReference>
<dbReference type="InterPro" id="IPR006533">
    <property type="entry name" value="T6SS_Vgr_RhsGE"/>
</dbReference>
<keyword evidence="7" id="KW-1185">Reference proteome</keyword>
<evidence type="ECO:0000313" key="7">
    <source>
        <dbReference type="Proteomes" id="UP000241936"/>
    </source>
</evidence>
<accession>A0ABN5JLB4</accession>
<evidence type="ECO:0000313" key="6">
    <source>
        <dbReference type="EMBL" id="AVU73945.1"/>
    </source>
</evidence>
<dbReference type="InterPro" id="IPR054030">
    <property type="entry name" value="Gp5_Vgr_C"/>
</dbReference>
<evidence type="ECO:0000256" key="2">
    <source>
        <dbReference type="ARBA" id="ARBA00005558"/>
    </source>
</evidence>
<dbReference type="Gene3D" id="4.10.220.110">
    <property type="match status" value="1"/>
</dbReference>
<dbReference type="PANTHER" id="PTHR32305">
    <property type="match status" value="1"/>
</dbReference>
<dbReference type="InterPro" id="IPR037026">
    <property type="entry name" value="Vgr_OB-fold_dom_sf"/>
</dbReference>
<evidence type="ECO:0000256" key="1">
    <source>
        <dbReference type="ARBA" id="ARBA00004613"/>
    </source>
</evidence>
<dbReference type="PANTHER" id="PTHR32305:SF15">
    <property type="entry name" value="PROTEIN RHSA-RELATED"/>
    <property type="match status" value="1"/>
</dbReference>
<dbReference type="NCBIfam" id="TIGR01646">
    <property type="entry name" value="vgr_GE"/>
    <property type="match status" value="1"/>
</dbReference>
<dbReference type="SUPFAM" id="SSF69279">
    <property type="entry name" value="Phage tail proteins"/>
    <property type="match status" value="2"/>
</dbReference>
<dbReference type="Gene3D" id="2.30.110.50">
    <property type="match status" value="1"/>
</dbReference>
<dbReference type="NCBIfam" id="TIGR03361">
    <property type="entry name" value="VI_Rhs_Vgr"/>
    <property type="match status" value="1"/>
</dbReference>
<feature type="domain" description="Gp5/Type VI secretion system Vgr C-terminal trimerisation" evidence="5">
    <location>
        <begin position="468"/>
        <end position="567"/>
    </location>
</feature>
<reference evidence="6 7" key="1">
    <citation type="journal article" date="2018" name="Front. Microbiol.">
        <title>Pseudomonas rhizophila S211, a New Plant Growth-Promoting Rhizobacterium with Potential in Pesticide-Bioremediation.</title>
        <authorList>
            <person name="Hassen W."/>
            <person name="Neifar M."/>
            <person name="Cherif H."/>
            <person name="Najjari A."/>
            <person name="Chouchane H."/>
            <person name="Driouich R.C."/>
            <person name="Salah A."/>
            <person name="Naili F."/>
            <person name="Mosbah A."/>
            <person name="Souissi Y."/>
            <person name="Raddadi N."/>
            <person name="Ouzari H.I."/>
            <person name="Fava F."/>
            <person name="Cherif A."/>
        </authorList>
    </citation>
    <scope>NUCLEOTIDE SEQUENCE [LARGE SCALE GENOMIC DNA]</scope>
    <source>
        <strain evidence="6 7">S211</strain>
    </source>
</reference>
<evidence type="ECO:0000259" key="4">
    <source>
        <dbReference type="Pfam" id="PF04717"/>
    </source>
</evidence>
<dbReference type="Pfam" id="PF05954">
    <property type="entry name" value="Phage_GPD"/>
    <property type="match status" value="1"/>
</dbReference>
<dbReference type="Gene3D" id="2.40.50.230">
    <property type="entry name" value="Gp5 N-terminal domain"/>
    <property type="match status" value="1"/>
</dbReference>
<dbReference type="InterPro" id="IPR017847">
    <property type="entry name" value="T6SS_RhsGE_Vgr_subset"/>
</dbReference>
<protein>
    <submittedName>
        <fullName evidence="6">Type VI secretion system tip protein VgrG</fullName>
    </submittedName>
</protein>
<name>A0ABN5JLB4_9PSED</name>
<keyword evidence="3" id="KW-0964">Secreted</keyword>
<dbReference type="Proteomes" id="UP000241936">
    <property type="component" value="Chromosome"/>
</dbReference>
<dbReference type="SUPFAM" id="SSF69349">
    <property type="entry name" value="Phage fibre proteins"/>
    <property type="match status" value="1"/>
</dbReference>
<comment type="similarity">
    <text evidence="2">Belongs to the VgrG protein family.</text>
</comment>
<organism evidence="6 7">
    <name type="scientific">Pseudomonas rhizophila</name>
    <dbReference type="NCBI Taxonomy" id="2045200"/>
    <lineage>
        <taxon>Bacteria</taxon>
        <taxon>Pseudomonadati</taxon>
        <taxon>Pseudomonadota</taxon>
        <taxon>Gammaproteobacteria</taxon>
        <taxon>Pseudomonadales</taxon>
        <taxon>Pseudomonadaceae</taxon>
        <taxon>Pseudomonas</taxon>
    </lineage>
</organism>
<dbReference type="RefSeq" id="WP_107321428.1">
    <property type="nucleotide sequence ID" value="NZ_CP024081.1"/>
</dbReference>
<dbReference type="Pfam" id="PF04717">
    <property type="entry name" value="Phage_base_V"/>
    <property type="match status" value="1"/>
</dbReference>
<dbReference type="InterPro" id="IPR006531">
    <property type="entry name" value="Gp5/Vgr_OB"/>
</dbReference>
<dbReference type="Gene3D" id="3.55.50.10">
    <property type="entry name" value="Baseplate protein-like domains"/>
    <property type="match status" value="1"/>
</dbReference>
<dbReference type="SUPFAM" id="SSF69255">
    <property type="entry name" value="gp5 N-terminal domain-like"/>
    <property type="match status" value="1"/>
</dbReference>
<evidence type="ECO:0000256" key="3">
    <source>
        <dbReference type="ARBA" id="ARBA00022525"/>
    </source>
</evidence>
<dbReference type="EMBL" id="CP024081">
    <property type="protein sequence ID" value="AVU73945.1"/>
    <property type="molecule type" value="Genomic_DNA"/>
</dbReference>
<gene>
    <name evidence="6" type="ORF">CRX69_01605</name>
</gene>
<feature type="domain" description="Gp5/Type VI secretion system Vgr protein OB-fold" evidence="4">
    <location>
        <begin position="377"/>
        <end position="450"/>
    </location>
</feature>
<proteinExistence type="inferred from homology"/>